<proteinExistence type="predicted"/>
<evidence type="ECO:0008006" key="4">
    <source>
        <dbReference type="Google" id="ProtNLM"/>
    </source>
</evidence>
<protein>
    <recommendedName>
        <fullName evidence="4">TniQ protein</fullName>
    </recommendedName>
</protein>
<organism evidence="2 3">
    <name type="scientific">Paraburkholderia tagetis</name>
    <dbReference type="NCBI Taxonomy" id="2913261"/>
    <lineage>
        <taxon>Bacteria</taxon>
        <taxon>Pseudomonadati</taxon>
        <taxon>Pseudomonadota</taxon>
        <taxon>Betaproteobacteria</taxon>
        <taxon>Burkholderiales</taxon>
        <taxon>Burkholderiaceae</taxon>
        <taxon>Paraburkholderia</taxon>
    </lineage>
</organism>
<sequence length="473" mass="52372">MVGTLPWQERGPVSTADRTTYTTRPAWTCAVESAWSRFAKFQLLNRLNWTQLGEALAIQPAINTGEGIDLRVTDAFRLSDLADTLCISLDDLGNSFCTAKRGDALLDAASPSLRFCPTCASAGFHATIFQFTAFRRCPVHECALCEACTGCGQPLAYRLHAGLVRHPYACPACGRSLLAAAALRRLRANAGIDATGLDRLRAWHDYFFRYVQLLGPGRRRMRDAAGQYLAGDEIQACSDIPRRLTFIGELERRLRRPPELPRVDPAPEASAQRGGGSRPSVRLPVNCAWAAGWPHVDHTCIMLCAVYSKVRKNHVRRLARSIRPVHPEAGSIRHSPEFGLLLCDGNISAQSIALLGWRLSWERRFSIQTLTRCQGNYPPFGLFEWLAFMPAHLPPTADPRGWLHRHFVHALGQTWNAWCAIASGMQESGGYVVSPLLFPTRLLWLDYPVDGDALGTVRSTTHVVPLREAAARG</sequence>
<gene>
    <name evidence="2" type="ORF">L5014_34795</name>
</gene>
<dbReference type="AlphaFoldDB" id="A0A9X1ZYP4"/>
<keyword evidence="3" id="KW-1185">Reference proteome</keyword>
<comment type="caution">
    <text evidence="2">The sequence shown here is derived from an EMBL/GenBank/DDBJ whole genome shotgun (WGS) entry which is preliminary data.</text>
</comment>
<evidence type="ECO:0000313" key="2">
    <source>
        <dbReference type="EMBL" id="MCG5078438.1"/>
    </source>
</evidence>
<reference evidence="2" key="1">
    <citation type="submission" date="2022-01" db="EMBL/GenBank/DDBJ databases">
        <title>Genome sequence and assembly of Parabukholderia sp. RG36.</title>
        <authorList>
            <person name="Chhetri G."/>
        </authorList>
    </citation>
    <scope>NUCLEOTIDE SEQUENCE</scope>
    <source>
        <strain evidence="2">RG36</strain>
    </source>
</reference>
<dbReference type="EMBL" id="JAKLJA010000060">
    <property type="protein sequence ID" value="MCG5078438.1"/>
    <property type="molecule type" value="Genomic_DNA"/>
</dbReference>
<accession>A0A9X1ZYP4</accession>
<dbReference type="Proteomes" id="UP001139308">
    <property type="component" value="Unassembled WGS sequence"/>
</dbReference>
<evidence type="ECO:0000313" key="3">
    <source>
        <dbReference type="Proteomes" id="UP001139308"/>
    </source>
</evidence>
<feature type="region of interest" description="Disordered" evidence="1">
    <location>
        <begin position="257"/>
        <end position="279"/>
    </location>
</feature>
<name>A0A9X1ZYP4_9BURK</name>
<evidence type="ECO:0000256" key="1">
    <source>
        <dbReference type="SAM" id="MobiDB-lite"/>
    </source>
</evidence>